<dbReference type="GO" id="GO:1902600">
    <property type="term" value="P:proton transmembrane transport"/>
    <property type="evidence" value="ECO:0007669"/>
    <property type="project" value="InterPro"/>
</dbReference>
<keyword evidence="5 8" id="KW-1133">Transmembrane helix</keyword>
<comment type="subcellular location">
    <subcellularLocation>
        <location evidence="1">Cell membrane</location>
        <topology evidence="1">Multi-pass membrane protein</topology>
    </subcellularLocation>
</comment>
<protein>
    <submittedName>
        <fullName evidence="10">Sodium/hydrogen exchanger</fullName>
    </submittedName>
</protein>
<organism evidence="10 11">
    <name type="scientific">Methanocaldococcus infernus (strain DSM 11812 / JCM 15783 / ME)</name>
    <dbReference type="NCBI Taxonomy" id="573063"/>
    <lineage>
        <taxon>Archaea</taxon>
        <taxon>Methanobacteriati</taxon>
        <taxon>Methanobacteriota</taxon>
        <taxon>Methanomada group</taxon>
        <taxon>Methanococci</taxon>
        <taxon>Methanococcales</taxon>
        <taxon>Methanocaldococcaceae</taxon>
        <taxon>Methanocaldococcus</taxon>
    </lineage>
</organism>
<dbReference type="InterPro" id="IPR006153">
    <property type="entry name" value="Cation/H_exchanger_TM"/>
</dbReference>
<reference evidence="10" key="1">
    <citation type="submission" date="2010-04" db="EMBL/GenBank/DDBJ databases">
        <title>Complete sequence of Methanocaldococcus infernus ME.</title>
        <authorList>
            <consortium name="US DOE Joint Genome Institute"/>
            <person name="Lucas S."/>
            <person name="Copeland A."/>
            <person name="Lapidus A."/>
            <person name="Cheng J.-F."/>
            <person name="Bruce D."/>
            <person name="Goodwin L."/>
            <person name="Pitluck S."/>
            <person name="Munk A.C."/>
            <person name="Detter J.C."/>
            <person name="Han C."/>
            <person name="Tapia R."/>
            <person name="Land M."/>
            <person name="Hauser L."/>
            <person name="Kyrpides N."/>
            <person name="Mikhailova N."/>
            <person name="Sieprawska-Lupa M."/>
            <person name="Whitman W.B."/>
            <person name="Woyke T."/>
        </authorList>
    </citation>
    <scope>NUCLEOTIDE SEQUENCE [LARGE SCALE GENOMIC DNA]</scope>
    <source>
        <strain evidence="10">ME</strain>
    </source>
</reference>
<feature type="transmembrane region" description="Helical" evidence="8">
    <location>
        <begin position="310"/>
        <end position="331"/>
    </location>
</feature>
<name>D5VSK3_METIM</name>
<accession>D5VSK3</accession>
<feature type="transmembrane region" description="Helical" evidence="8">
    <location>
        <begin position="284"/>
        <end position="304"/>
    </location>
</feature>
<feature type="transmembrane region" description="Helical" evidence="8">
    <location>
        <begin position="343"/>
        <end position="364"/>
    </location>
</feature>
<dbReference type="eggNOG" id="arCOG01961">
    <property type="taxonomic scope" value="Archaea"/>
</dbReference>
<dbReference type="KEGG" id="mif:Metin_0892"/>
<feature type="transmembrane region" description="Helical" evidence="8">
    <location>
        <begin position="217"/>
        <end position="237"/>
    </location>
</feature>
<feature type="transmembrane region" description="Helical" evidence="8">
    <location>
        <begin position="243"/>
        <end position="263"/>
    </location>
</feature>
<dbReference type="STRING" id="573063.Metin_0892"/>
<feature type="transmembrane region" description="Helical" evidence="8">
    <location>
        <begin position="384"/>
        <end position="411"/>
    </location>
</feature>
<proteinExistence type="predicted"/>
<dbReference type="Gene3D" id="6.10.140.1330">
    <property type="match status" value="1"/>
</dbReference>
<keyword evidence="2" id="KW-0813">Transport</keyword>
<evidence type="ECO:0000256" key="5">
    <source>
        <dbReference type="ARBA" id="ARBA00022989"/>
    </source>
</evidence>
<dbReference type="HOGENOM" id="CLU_005912_9_3_2"/>
<dbReference type="GO" id="GO:0005886">
    <property type="term" value="C:plasma membrane"/>
    <property type="evidence" value="ECO:0007669"/>
    <property type="project" value="UniProtKB-SubCell"/>
</dbReference>
<evidence type="ECO:0000256" key="7">
    <source>
        <dbReference type="ARBA" id="ARBA00023136"/>
    </source>
</evidence>
<feature type="transmembrane region" description="Helical" evidence="8">
    <location>
        <begin position="94"/>
        <end position="114"/>
    </location>
</feature>
<evidence type="ECO:0000259" key="9">
    <source>
        <dbReference type="Pfam" id="PF00999"/>
    </source>
</evidence>
<keyword evidence="6" id="KW-0406">Ion transport</keyword>
<feature type="transmembrane region" description="Helical" evidence="8">
    <location>
        <begin position="6"/>
        <end position="24"/>
    </location>
</feature>
<evidence type="ECO:0000256" key="2">
    <source>
        <dbReference type="ARBA" id="ARBA00022448"/>
    </source>
</evidence>
<evidence type="ECO:0000313" key="11">
    <source>
        <dbReference type="Proteomes" id="UP000002061"/>
    </source>
</evidence>
<dbReference type="Pfam" id="PF00999">
    <property type="entry name" value="Na_H_Exchanger"/>
    <property type="match status" value="1"/>
</dbReference>
<dbReference type="AlphaFoldDB" id="D5VSK3"/>
<keyword evidence="11" id="KW-1185">Reference proteome</keyword>
<feature type="transmembrane region" description="Helical" evidence="8">
    <location>
        <begin position="61"/>
        <end position="82"/>
    </location>
</feature>
<evidence type="ECO:0000256" key="8">
    <source>
        <dbReference type="SAM" id="Phobius"/>
    </source>
</evidence>
<keyword evidence="3" id="KW-0050">Antiport</keyword>
<dbReference type="PANTHER" id="PTHR32507:SF0">
    <property type="entry name" value="NA(+)_H(+) ANTIPORTER 2-RELATED"/>
    <property type="match status" value="1"/>
</dbReference>
<dbReference type="RefSeq" id="WP_013100302.1">
    <property type="nucleotide sequence ID" value="NC_014122.1"/>
</dbReference>
<evidence type="ECO:0000256" key="4">
    <source>
        <dbReference type="ARBA" id="ARBA00022692"/>
    </source>
</evidence>
<dbReference type="PANTHER" id="PTHR32507">
    <property type="entry name" value="NA(+)/H(+) ANTIPORTER 1"/>
    <property type="match status" value="1"/>
</dbReference>
<feature type="domain" description="Cation/H+ exchanger transmembrane" evidence="9">
    <location>
        <begin position="16"/>
        <end position="402"/>
    </location>
</feature>
<evidence type="ECO:0000256" key="6">
    <source>
        <dbReference type="ARBA" id="ARBA00023065"/>
    </source>
</evidence>
<keyword evidence="4 8" id="KW-0812">Transmembrane</keyword>
<feature type="transmembrane region" description="Helical" evidence="8">
    <location>
        <begin position="31"/>
        <end position="49"/>
    </location>
</feature>
<dbReference type="EMBL" id="CP002009">
    <property type="protein sequence ID" value="ADG13556.1"/>
    <property type="molecule type" value="Genomic_DNA"/>
</dbReference>
<dbReference type="GeneID" id="9131906"/>
<evidence type="ECO:0000256" key="3">
    <source>
        <dbReference type="ARBA" id="ARBA00022449"/>
    </source>
</evidence>
<sequence length="425" mass="45896">MESIIAIGLIGLALVLGAFIAKAAENFKIPDIPLFLLLGLLIGPIFQIITPEQASNIFEYAGPIGLIFILLGGSFTMRISLLRKVLPTVIRLDLITLIVTLIVSGVIFNLVLGLPLQNPAGYLFGAITCATDPATLIPVFSKVKIDPKLAIILEAESIFNDPLGIVATSVMLGILNLYPAKNPVIDFIVLAGGAIIAGILLAKVYEEIITHAKFHEYVAPLVIGGGMLLVYIGDYLLPNLIGYGISGYMAVAIMALYLGDSLFRRVENEEDYRYVVNFCDDLSLLARMLIFVFLGACLHLELLLKYFVPGLIIALGSIFLARPIGVFLGLIKSKHSLKELIYFALEGPRGVVPAALGVTVSILIKKHANLLPEFVTKYISPTDLSGIILVATFLTILLSVILEASWAGILAKKLFGEVKSTNLEH</sequence>
<evidence type="ECO:0000256" key="1">
    <source>
        <dbReference type="ARBA" id="ARBA00004651"/>
    </source>
</evidence>
<keyword evidence="7 8" id="KW-0472">Membrane</keyword>
<dbReference type="OrthoDB" id="11709at2157"/>
<evidence type="ECO:0000313" key="10">
    <source>
        <dbReference type="EMBL" id="ADG13556.1"/>
    </source>
</evidence>
<feature type="transmembrane region" description="Helical" evidence="8">
    <location>
        <begin position="184"/>
        <end position="205"/>
    </location>
</feature>
<gene>
    <name evidence="10" type="ordered locus">Metin_0892</name>
</gene>
<dbReference type="GO" id="GO:0015297">
    <property type="term" value="F:antiporter activity"/>
    <property type="evidence" value="ECO:0007669"/>
    <property type="project" value="UniProtKB-KW"/>
</dbReference>
<dbReference type="Proteomes" id="UP000002061">
    <property type="component" value="Chromosome"/>
</dbReference>